<dbReference type="RefSeq" id="WP_333722836.1">
    <property type="nucleotide sequence ID" value="NZ_CP049220.1"/>
</dbReference>
<dbReference type="SUPFAM" id="SSF52540">
    <property type="entry name" value="P-loop containing nucleoside triphosphate hydrolases"/>
    <property type="match status" value="1"/>
</dbReference>
<proteinExistence type="predicted"/>
<name>A0AAJ4N976_AGRTU</name>
<geneLocation type="plasmid" evidence="1 2">
    <name>pTiQ15_94</name>
</geneLocation>
<keyword evidence="1" id="KW-0614">Plasmid</keyword>
<gene>
    <name evidence="1" type="ORF">G6M86_28655</name>
</gene>
<dbReference type="AlphaFoldDB" id="A0AAJ4N976"/>
<organism evidence="1 2">
    <name type="scientific">Agrobacterium tumefaciens</name>
    <dbReference type="NCBI Taxonomy" id="358"/>
    <lineage>
        <taxon>Bacteria</taxon>
        <taxon>Pseudomonadati</taxon>
        <taxon>Pseudomonadota</taxon>
        <taxon>Alphaproteobacteria</taxon>
        <taxon>Hyphomicrobiales</taxon>
        <taxon>Rhizobiaceae</taxon>
        <taxon>Rhizobium/Agrobacterium group</taxon>
        <taxon>Agrobacterium</taxon>
        <taxon>Agrobacterium tumefaciens complex</taxon>
    </lineage>
</organism>
<reference evidence="1" key="1">
    <citation type="submission" date="2020-02" db="EMBL/GenBank/DDBJ databases">
        <title>Unexpected conservation and global transmission of agrobacterial virulence plasmids.</title>
        <authorList>
            <person name="Weisberg A.J."/>
            <person name="Davis E.W. II"/>
            <person name="Tabima J.R."/>
            <person name="Belcher M.S."/>
            <person name="Miller M."/>
            <person name="Kuo C.-H."/>
            <person name="Loper J.E."/>
            <person name="Grunwald N.J."/>
            <person name="Putnam M.L."/>
            <person name="Chang J.H."/>
        </authorList>
    </citation>
    <scope>NUCLEOTIDE SEQUENCE</scope>
    <source>
        <strain evidence="1">Q15/94</strain>
        <plasmid evidence="1">pTiQ15_94</plasmid>
    </source>
</reference>
<accession>A0AAJ4N976</accession>
<protein>
    <submittedName>
        <fullName evidence="1">Uncharacterized protein</fullName>
    </submittedName>
</protein>
<dbReference type="EMBL" id="CP049220">
    <property type="protein sequence ID" value="QTG17246.1"/>
    <property type="molecule type" value="Genomic_DNA"/>
</dbReference>
<evidence type="ECO:0000313" key="1">
    <source>
        <dbReference type="EMBL" id="QTG17246.1"/>
    </source>
</evidence>
<sequence length="98" mass="10889">MSIRIGKKRNSREPSGGAQTRDAFVEALVFDADLLLDNKDMSAEARRQSKTTTGFVARDQARAPKVIQRITILDRGLIAQYTQKVPPSGDVCSKKERL</sequence>
<dbReference type="Proteomes" id="UP000663946">
    <property type="component" value="Plasmid pTiQ15_94"/>
</dbReference>
<evidence type="ECO:0000313" key="2">
    <source>
        <dbReference type="Proteomes" id="UP000663946"/>
    </source>
</evidence>
<dbReference type="InterPro" id="IPR027417">
    <property type="entry name" value="P-loop_NTPase"/>
</dbReference>